<dbReference type="InterPro" id="IPR050432">
    <property type="entry name" value="FAD-linked_Oxidoreductases_BP"/>
</dbReference>
<reference evidence="6" key="1">
    <citation type="submission" date="2019-06" db="EMBL/GenBank/DDBJ databases">
        <authorList>
            <person name="Broberg M."/>
        </authorList>
    </citation>
    <scope>NUCLEOTIDE SEQUENCE [LARGE SCALE GENOMIC DNA]</scope>
</reference>
<dbReference type="Proteomes" id="UP000775872">
    <property type="component" value="Unassembled WGS sequence"/>
</dbReference>
<evidence type="ECO:0000256" key="1">
    <source>
        <dbReference type="ARBA" id="ARBA00005466"/>
    </source>
</evidence>
<evidence type="ECO:0000313" key="5">
    <source>
        <dbReference type="EMBL" id="CAH0047207.1"/>
    </source>
</evidence>
<dbReference type="Pfam" id="PF08031">
    <property type="entry name" value="BBE"/>
    <property type="match status" value="1"/>
</dbReference>
<dbReference type="PROSITE" id="PS51387">
    <property type="entry name" value="FAD_PCMH"/>
    <property type="match status" value="1"/>
</dbReference>
<feature type="signal peptide" evidence="3">
    <location>
        <begin position="1"/>
        <end position="20"/>
    </location>
</feature>
<name>A0A9N9Z164_9HYPO</name>
<dbReference type="InterPro" id="IPR036318">
    <property type="entry name" value="FAD-bd_PCMH-like_sf"/>
</dbReference>
<dbReference type="GO" id="GO:0071949">
    <property type="term" value="F:FAD binding"/>
    <property type="evidence" value="ECO:0007669"/>
    <property type="project" value="InterPro"/>
</dbReference>
<keyword evidence="6" id="KW-1185">Reference proteome</keyword>
<evidence type="ECO:0000313" key="6">
    <source>
        <dbReference type="Proteomes" id="UP000775872"/>
    </source>
</evidence>
<dbReference type="InterPro" id="IPR016166">
    <property type="entry name" value="FAD-bd_PCMH"/>
</dbReference>
<evidence type="ECO:0000259" key="4">
    <source>
        <dbReference type="PROSITE" id="PS51387"/>
    </source>
</evidence>
<organism evidence="5 6">
    <name type="scientific">Clonostachys solani</name>
    <dbReference type="NCBI Taxonomy" id="160281"/>
    <lineage>
        <taxon>Eukaryota</taxon>
        <taxon>Fungi</taxon>
        <taxon>Dikarya</taxon>
        <taxon>Ascomycota</taxon>
        <taxon>Pezizomycotina</taxon>
        <taxon>Sordariomycetes</taxon>
        <taxon>Hypocreomycetidae</taxon>
        <taxon>Hypocreales</taxon>
        <taxon>Bionectriaceae</taxon>
        <taxon>Clonostachys</taxon>
    </lineage>
</organism>
<dbReference type="OrthoDB" id="9983560at2759"/>
<reference evidence="5 6" key="2">
    <citation type="submission" date="2021-10" db="EMBL/GenBank/DDBJ databases">
        <authorList>
            <person name="Piombo E."/>
        </authorList>
    </citation>
    <scope>NUCLEOTIDE SEQUENCE [LARGE SCALE GENOMIC DNA]</scope>
</reference>
<feature type="domain" description="FAD-binding PCMH-type" evidence="4">
    <location>
        <begin position="118"/>
        <end position="301"/>
    </location>
</feature>
<keyword evidence="3" id="KW-0732">Signal</keyword>
<sequence>MVPKSSFLAAAAAVASLASASEVPWDTLNSTVSGRLQQAIPIEKACFTSYNGHPNTVDTEACYDIRANYTSNSLRIDNPQVYMQLSNQICVSDPSDQCVLDATSLPATMPSSNSTCRTGNIPSHFLEVKTAADVSAAFNFVKENQGVQISVKNSGHDFMTRSSGKGTLNLWTHKLQGMTYHDNFKPKGCGKSVGAAMTVMAGVSTGDAYDFADAHNALIMGPYAPSVPISAGWVTGGGHNVFAPVFGLGADRVVEFNIVTPDGVERVANEQQNSDLFWALRGGGGGAFGVILSATHRVEPRTPIAYADIHLPSNITTDQALDWVKLLAEDSLAWGYAGWGGHVGGTFVTHFNPLPALTNDNGTAARAAFQRATDFALALGGTSHVAVEESFRTIFNRDMVPKDTKMGGNFHFTTTRLMPTSMFESAEGIDTLIQYMREAIDMGFDPRSFYTPVTTPFVYQANETKNAKPKDYGTSMTQAWYKALWHVESSKIIPVGSTYQERLTALTNLTTLTVKLENIMGADGGSYMNEADPYTPDWKESFYGLDNYEKLLKIKNKYDPQGLLKCWKCVGYDEEKDIDLERFACNKKIQADIIKGLKA</sequence>
<dbReference type="EMBL" id="CABFOC020000018">
    <property type="protein sequence ID" value="CAH0047207.1"/>
    <property type="molecule type" value="Genomic_DNA"/>
</dbReference>
<protein>
    <recommendedName>
        <fullName evidence="4">FAD-binding PCMH-type domain-containing protein</fullName>
    </recommendedName>
</protein>
<dbReference type="PANTHER" id="PTHR13878">
    <property type="entry name" value="GULONOLACTONE OXIDASE"/>
    <property type="match status" value="1"/>
</dbReference>
<proteinExistence type="inferred from homology"/>
<comment type="caution">
    <text evidence="5">The sequence shown here is derived from an EMBL/GenBank/DDBJ whole genome shotgun (WGS) entry which is preliminary data.</text>
</comment>
<evidence type="ECO:0000256" key="3">
    <source>
        <dbReference type="SAM" id="SignalP"/>
    </source>
</evidence>
<comment type="similarity">
    <text evidence="1">Belongs to the oxygen-dependent FAD-linked oxidoreductase family.</text>
</comment>
<accession>A0A9N9Z164</accession>
<dbReference type="InterPro" id="IPR016169">
    <property type="entry name" value="FAD-bd_PCMH_sub2"/>
</dbReference>
<dbReference type="PANTHER" id="PTHR13878:SF91">
    <property type="entry name" value="FAD BINDING DOMAIN PROTEIN (AFU_ORTHOLOGUE AFUA_6G12070)-RELATED"/>
    <property type="match status" value="1"/>
</dbReference>
<gene>
    <name evidence="5" type="ORF">CSOL1703_00013446</name>
</gene>
<evidence type="ECO:0000256" key="2">
    <source>
        <dbReference type="ARBA" id="ARBA00023002"/>
    </source>
</evidence>
<dbReference type="InterPro" id="IPR006094">
    <property type="entry name" value="Oxid_FAD_bind_N"/>
</dbReference>
<feature type="chain" id="PRO_5040250005" description="FAD-binding PCMH-type domain-containing protein" evidence="3">
    <location>
        <begin position="21"/>
        <end position="599"/>
    </location>
</feature>
<dbReference type="Gene3D" id="3.30.465.10">
    <property type="match status" value="2"/>
</dbReference>
<keyword evidence="2" id="KW-0560">Oxidoreductase</keyword>
<dbReference type="Pfam" id="PF01565">
    <property type="entry name" value="FAD_binding_4"/>
    <property type="match status" value="1"/>
</dbReference>
<dbReference type="SUPFAM" id="SSF56176">
    <property type="entry name" value="FAD-binding/transporter-associated domain-like"/>
    <property type="match status" value="1"/>
</dbReference>
<dbReference type="GO" id="GO:0016491">
    <property type="term" value="F:oxidoreductase activity"/>
    <property type="evidence" value="ECO:0007669"/>
    <property type="project" value="UniProtKB-KW"/>
</dbReference>
<dbReference type="AlphaFoldDB" id="A0A9N9Z164"/>
<dbReference type="InterPro" id="IPR012951">
    <property type="entry name" value="BBE"/>
</dbReference>